<dbReference type="PANTHER" id="PTHR35038">
    <property type="entry name" value="DISSIMILATORY SULFITE REDUCTASE SIRA"/>
    <property type="match status" value="1"/>
</dbReference>
<dbReference type="AlphaFoldDB" id="A0A9D7LJR4"/>
<evidence type="ECO:0000256" key="2">
    <source>
        <dbReference type="SAM" id="Phobius"/>
    </source>
</evidence>
<evidence type="ECO:0000256" key="1">
    <source>
        <dbReference type="ARBA" id="ARBA00022729"/>
    </source>
</evidence>
<keyword evidence="2" id="KW-1133">Transmembrane helix</keyword>
<keyword evidence="2" id="KW-0472">Membrane</keyword>
<keyword evidence="1" id="KW-0732">Signal</keyword>
<feature type="transmembrane region" description="Helical" evidence="2">
    <location>
        <begin position="6"/>
        <end position="26"/>
    </location>
</feature>
<dbReference type="Proteomes" id="UP000808146">
    <property type="component" value="Unassembled WGS sequence"/>
</dbReference>
<feature type="domain" description="Doubled CXXCH motif" evidence="3">
    <location>
        <begin position="200"/>
        <end position="243"/>
    </location>
</feature>
<comment type="caution">
    <text evidence="4">The sequence shown here is derived from an EMBL/GenBank/DDBJ whole genome shotgun (WGS) entry which is preliminary data.</text>
</comment>
<dbReference type="Gene3D" id="3.90.10.10">
    <property type="entry name" value="Cytochrome C3"/>
    <property type="match status" value="1"/>
</dbReference>
<dbReference type="PANTHER" id="PTHR35038:SF6">
    <property type="entry name" value="SURFACE LOCALIZED DECAHEME CYTOCHROME C LIPOPROTEIN"/>
    <property type="match status" value="1"/>
</dbReference>
<dbReference type="EMBL" id="JADKBR010000001">
    <property type="protein sequence ID" value="MBK8889132.1"/>
    <property type="molecule type" value="Genomic_DNA"/>
</dbReference>
<sequence length="290" mass="31919">MESPRVGITILALVACASIVGGFAGWRMRQHGPAPSGPTASQTQPALSASKDILRATYDPIHFKPAIETARDDQCLACHREVLEDKVSEASPAGLKAATSKAWYQRLSTYSGEQETFHRRHLATAMAKELMSLSCNTCHQGHDPRDEAQQTSATGALQSDNGFTLRKVVNVETTCLKCHGQMNSKVMGLPHPWPESREVFGGSCLTCHAAIRTTRHQVTYLKAAEIEAAGQKNADVCYACHGGLAWYRISYRYPRHFWEGMSLETPDWAKDRPTVSEARFALPASVQRGY</sequence>
<proteinExistence type="predicted"/>
<reference evidence="4" key="1">
    <citation type="submission" date="2020-10" db="EMBL/GenBank/DDBJ databases">
        <title>Connecting structure to function with the recovery of over 1000 high-quality activated sludge metagenome-assembled genomes encoding full-length rRNA genes using long-read sequencing.</title>
        <authorList>
            <person name="Singleton C.M."/>
            <person name="Petriglieri F."/>
            <person name="Kristensen J.M."/>
            <person name="Kirkegaard R.H."/>
            <person name="Michaelsen T.Y."/>
            <person name="Andersen M.H."/>
            <person name="Karst S.M."/>
            <person name="Dueholm M.S."/>
            <person name="Nielsen P.H."/>
            <person name="Albertsen M."/>
        </authorList>
    </citation>
    <scope>NUCLEOTIDE SEQUENCE</scope>
    <source>
        <strain evidence="4">OdNE_18-Q3-R46-58_BAT3C.305</strain>
    </source>
</reference>
<evidence type="ECO:0000313" key="4">
    <source>
        <dbReference type="EMBL" id="MBK8889132.1"/>
    </source>
</evidence>
<keyword evidence="2" id="KW-0812">Transmembrane</keyword>
<gene>
    <name evidence="4" type="ORF">IPN75_01515</name>
</gene>
<dbReference type="SUPFAM" id="SSF48695">
    <property type="entry name" value="Multiheme cytochromes"/>
    <property type="match status" value="1"/>
</dbReference>
<name>A0A9D7LJR4_9RHOO</name>
<organism evidence="4 5">
    <name type="scientific">Candidatus Dechloromonas phosphorivorans</name>
    <dbReference type="NCBI Taxonomy" id="2899244"/>
    <lineage>
        <taxon>Bacteria</taxon>
        <taxon>Pseudomonadati</taxon>
        <taxon>Pseudomonadota</taxon>
        <taxon>Betaproteobacteria</taxon>
        <taxon>Rhodocyclales</taxon>
        <taxon>Azonexaceae</taxon>
        <taxon>Dechloromonas</taxon>
    </lineage>
</organism>
<dbReference type="InterPro" id="IPR010177">
    <property type="entry name" value="Paired_CXXCH_1"/>
</dbReference>
<evidence type="ECO:0000259" key="3">
    <source>
        <dbReference type="Pfam" id="PF09699"/>
    </source>
</evidence>
<evidence type="ECO:0000313" key="5">
    <source>
        <dbReference type="Proteomes" id="UP000808146"/>
    </source>
</evidence>
<protein>
    <recommendedName>
        <fullName evidence="3">Doubled CXXCH motif domain-containing protein</fullName>
    </recommendedName>
</protein>
<dbReference type="GO" id="GO:0016491">
    <property type="term" value="F:oxidoreductase activity"/>
    <property type="evidence" value="ECO:0007669"/>
    <property type="project" value="TreeGrafter"/>
</dbReference>
<dbReference type="Pfam" id="PF09699">
    <property type="entry name" value="Paired_CXXCH_1"/>
    <property type="match status" value="1"/>
</dbReference>
<accession>A0A9D7LJR4</accession>
<dbReference type="PROSITE" id="PS51257">
    <property type="entry name" value="PROKAR_LIPOPROTEIN"/>
    <property type="match status" value="1"/>
</dbReference>
<dbReference type="InterPro" id="IPR036280">
    <property type="entry name" value="Multihaem_cyt_sf"/>
</dbReference>
<dbReference type="InterPro" id="IPR051829">
    <property type="entry name" value="Multiheme_Cytochr_ET"/>
</dbReference>